<dbReference type="GO" id="GO:0070403">
    <property type="term" value="F:NAD+ binding"/>
    <property type="evidence" value="ECO:0007669"/>
    <property type="project" value="InterPro"/>
</dbReference>
<feature type="domain" description="3-hydroxyacyl-CoA dehydrogenase NAD binding" evidence="4">
    <location>
        <begin position="6"/>
        <end position="183"/>
    </location>
</feature>
<dbReference type="InterPro" id="IPR008927">
    <property type="entry name" value="6-PGluconate_DH-like_C_sf"/>
</dbReference>
<sequence length="313" mass="33774">MPDKLSVAIVGAGLVGSGWALVFARAGYSVRAYDPSADVRDRILPWAEKSLRELADADLLDRPDEVLVRITVHDSLAVVLAGASYVQESVYETVPAKTEVSQAIDALMERDAIVGSSSSGIPASKFTEACANRGQFLIAHPVNPPHLVPVVEIVPAPWTTPEAVEMVVELMRAVNQVPVRLTREIDGFVLNRLQGVLLNEAWALYQDGIASLADIDATIAHGLGLRWSFMGPFETIDLNAPGGVEDYAARLRGLYAGMVRMPPPGPWPDAVIAKAAAERRSVLPKEGLAERRAWRDAILARLAAFKKSNRLAG</sequence>
<dbReference type="InterPro" id="IPR006176">
    <property type="entry name" value="3-OHacyl-CoA_DH_NAD-bd"/>
</dbReference>
<reference evidence="5" key="1">
    <citation type="submission" date="2020-07" db="EMBL/GenBank/DDBJ databases">
        <title>Huge and variable diversity of episymbiotic CPR bacteria and DPANN archaea in groundwater ecosystems.</title>
        <authorList>
            <person name="He C.Y."/>
            <person name="Keren R."/>
            <person name="Whittaker M."/>
            <person name="Farag I.F."/>
            <person name="Doudna J."/>
            <person name="Cate J.H.D."/>
            <person name="Banfield J.F."/>
        </authorList>
    </citation>
    <scope>NUCLEOTIDE SEQUENCE</scope>
    <source>
        <strain evidence="5">NC_groundwater_1586_Pr3_B-0.1um_66_15</strain>
    </source>
</reference>
<dbReference type="AlphaFoldDB" id="A0A933L4Y4"/>
<comment type="caution">
    <text evidence="5">The sequence shown here is derived from an EMBL/GenBank/DDBJ whole genome shotgun (WGS) entry which is preliminary data.</text>
</comment>
<evidence type="ECO:0000259" key="3">
    <source>
        <dbReference type="Pfam" id="PF00725"/>
    </source>
</evidence>
<dbReference type="Pfam" id="PF00725">
    <property type="entry name" value="3HCDH"/>
    <property type="match status" value="1"/>
</dbReference>
<dbReference type="InterPro" id="IPR006108">
    <property type="entry name" value="3HC_DH_C"/>
</dbReference>
<dbReference type="NCBIfam" id="NF004783">
    <property type="entry name" value="PRK06129.1"/>
    <property type="match status" value="1"/>
</dbReference>
<feature type="domain" description="3-hydroxyacyl-CoA dehydrogenase C-terminal" evidence="3">
    <location>
        <begin position="187"/>
        <end position="245"/>
    </location>
</feature>
<dbReference type="PANTHER" id="PTHR48075:SF1">
    <property type="entry name" value="LAMBDA-CRYSTALLIN HOMOLOG"/>
    <property type="match status" value="1"/>
</dbReference>
<comment type="similarity">
    <text evidence="1">Belongs to the 3-hydroxyacyl-CoA dehydrogenase family.</text>
</comment>
<proteinExistence type="inferred from homology"/>
<dbReference type="Pfam" id="PF02737">
    <property type="entry name" value="3HCDH_N"/>
    <property type="match status" value="1"/>
</dbReference>
<dbReference type="GO" id="GO:0050104">
    <property type="term" value="F:L-gulonate 3-dehydrogenase activity"/>
    <property type="evidence" value="ECO:0007669"/>
    <property type="project" value="TreeGrafter"/>
</dbReference>
<dbReference type="GO" id="GO:0003857">
    <property type="term" value="F:(3S)-3-hydroxyacyl-CoA dehydrogenase (NAD+) activity"/>
    <property type="evidence" value="ECO:0007669"/>
    <property type="project" value="UniProtKB-EC"/>
</dbReference>
<evidence type="ECO:0000313" key="5">
    <source>
        <dbReference type="EMBL" id="MBI4924013.1"/>
    </source>
</evidence>
<name>A0A933L4Y4_9HYPH</name>
<evidence type="ECO:0000256" key="1">
    <source>
        <dbReference type="ARBA" id="ARBA00009463"/>
    </source>
</evidence>
<dbReference type="SUPFAM" id="SSF48179">
    <property type="entry name" value="6-phosphogluconate dehydrogenase C-terminal domain-like"/>
    <property type="match status" value="1"/>
</dbReference>
<dbReference type="EC" id="1.1.1.35" evidence="5"/>
<organism evidence="5 6">
    <name type="scientific">Devosia nanyangense</name>
    <dbReference type="NCBI Taxonomy" id="1228055"/>
    <lineage>
        <taxon>Bacteria</taxon>
        <taxon>Pseudomonadati</taxon>
        <taxon>Pseudomonadota</taxon>
        <taxon>Alphaproteobacteria</taxon>
        <taxon>Hyphomicrobiales</taxon>
        <taxon>Devosiaceae</taxon>
        <taxon>Devosia</taxon>
    </lineage>
</organism>
<dbReference type="SUPFAM" id="SSF51735">
    <property type="entry name" value="NAD(P)-binding Rossmann-fold domains"/>
    <property type="match status" value="1"/>
</dbReference>
<gene>
    <name evidence="5" type="ORF">HY834_19950</name>
</gene>
<dbReference type="EMBL" id="JACRAF010000066">
    <property type="protein sequence ID" value="MBI4924013.1"/>
    <property type="molecule type" value="Genomic_DNA"/>
</dbReference>
<evidence type="ECO:0000313" key="6">
    <source>
        <dbReference type="Proteomes" id="UP000782610"/>
    </source>
</evidence>
<accession>A0A933L4Y4</accession>
<dbReference type="InterPro" id="IPR013328">
    <property type="entry name" value="6PGD_dom2"/>
</dbReference>
<dbReference type="PANTHER" id="PTHR48075">
    <property type="entry name" value="3-HYDROXYACYL-COA DEHYDROGENASE FAMILY PROTEIN"/>
    <property type="match status" value="1"/>
</dbReference>
<evidence type="ECO:0000256" key="2">
    <source>
        <dbReference type="ARBA" id="ARBA00023002"/>
    </source>
</evidence>
<evidence type="ECO:0000259" key="4">
    <source>
        <dbReference type="Pfam" id="PF02737"/>
    </source>
</evidence>
<dbReference type="GO" id="GO:0006631">
    <property type="term" value="P:fatty acid metabolic process"/>
    <property type="evidence" value="ECO:0007669"/>
    <property type="project" value="InterPro"/>
</dbReference>
<protein>
    <submittedName>
        <fullName evidence="5">3-hydroxyacyl-CoA dehydrogenase</fullName>
        <ecNumber evidence="5">1.1.1.35</ecNumber>
    </submittedName>
</protein>
<dbReference type="InterPro" id="IPR036291">
    <property type="entry name" value="NAD(P)-bd_dom_sf"/>
</dbReference>
<dbReference type="Gene3D" id="3.40.50.720">
    <property type="entry name" value="NAD(P)-binding Rossmann-like Domain"/>
    <property type="match status" value="1"/>
</dbReference>
<dbReference type="Proteomes" id="UP000782610">
    <property type="component" value="Unassembled WGS sequence"/>
</dbReference>
<dbReference type="Gene3D" id="1.10.1040.10">
    <property type="entry name" value="N-(1-d-carboxylethyl)-l-norvaline Dehydrogenase, domain 2"/>
    <property type="match status" value="1"/>
</dbReference>
<keyword evidence="2 5" id="KW-0560">Oxidoreductase</keyword>